<dbReference type="Proteomes" id="UP000554482">
    <property type="component" value="Unassembled WGS sequence"/>
</dbReference>
<evidence type="ECO:0000256" key="1">
    <source>
        <dbReference type="SAM" id="MobiDB-lite"/>
    </source>
</evidence>
<evidence type="ECO:0000313" key="2">
    <source>
        <dbReference type="EMBL" id="KAF5197497.1"/>
    </source>
</evidence>
<reference evidence="2 3" key="1">
    <citation type="submission" date="2020-06" db="EMBL/GenBank/DDBJ databases">
        <title>Transcriptomic and genomic resources for Thalictrum thalictroides and T. hernandezii: Facilitating candidate gene discovery in an emerging model plant lineage.</title>
        <authorList>
            <person name="Arias T."/>
            <person name="Riano-Pachon D.M."/>
            <person name="Di Stilio V.S."/>
        </authorList>
    </citation>
    <scope>NUCLEOTIDE SEQUENCE [LARGE SCALE GENOMIC DNA]</scope>
    <source>
        <strain evidence="3">cv. WT478/WT964</strain>
        <tissue evidence="2">Leaves</tissue>
    </source>
</reference>
<organism evidence="2 3">
    <name type="scientific">Thalictrum thalictroides</name>
    <name type="common">Rue-anemone</name>
    <name type="synonym">Anemone thalictroides</name>
    <dbReference type="NCBI Taxonomy" id="46969"/>
    <lineage>
        <taxon>Eukaryota</taxon>
        <taxon>Viridiplantae</taxon>
        <taxon>Streptophyta</taxon>
        <taxon>Embryophyta</taxon>
        <taxon>Tracheophyta</taxon>
        <taxon>Spermatophyta</taxon>
        <taxon>Magnoliopsida</taxon>
        <taxon>Ranunculales</taxon>
        <taxon>Ranunculaceae</taxon>
        <taxon>Thalictroideae</taxon>
        <taxon>Thalictrum</taxon>
    </lineage>
</organism>
<keyword evidence="3" id="KW-1185">Reference proteome</keyword>
<accession>A0A7J6WKQ1</accession>
<proteinExistence type="predicted"/>
<feature type="region of interest" description="Disordered" evidence="1">
    <location>
        <begin position="26"/>
        <end position="72"/>
    </location>
</feature>
<comment type="caution">
    <text evidence="2">The sequence shown here is derived from an EMBL/GenBank/DDBJ whole genome shotgun (WGS) entry which is preliminary data.</text>
</comment>
<dbReference type="EMBL" id="JABWDY010014637">
    <property type="protein sequence ID" value="KAF5197497.1"/>
    <property type="molecule type" value="Genomic_DNA"/>
</dbReference>
<gene>
    <name evidence="2" type="ORF">FRX31_012916</name>
</gene>
<evidence type="ECO:0000313" key="3">
    <source>
        <dbReference type="Proteomes" id="UP000554482"/>
    </source>
</evidence>
<name>A0A7J6WKQ1_THATH</name>
<dbReference type="AlphaFoldDB" id="A0A7J6WKQ1"/>
<sequence length="72" mass="8318">MDLSEFEFNWNRSNDEGNKTIVVAQTDQDDQQTTQGLQKPSFVKKLRGEQPKHVEISDLPNPASDERQHCFN</sequence>
<protein>
    <submittedName>
        <fullName evidence="2">Uncharacterized protein</fullName>
    </submittedName>
</protein>
<feature type="compositionally biased region" description="Basic and acidic residues" evidence="1">
    <location>
        <begin position="46"/>
        <end position="56"/>
    </location>
</feature>